<name>A0A285T1N6_9FIRM</name>
<reference evidence="1 2" key="1">
    <citation type="submission" date="2017-08" db="EMBL/GenBank/DDBJ databases">
        <authorList>
            <person name="de Groot N.N."/>
        </authorList>
    </citation>
    <scope>NUCLEOTIDE SEQUENCE [LARGE SCALE GENOMIC DNA]</scope>
    <source>
        <strain evidence="1 2">DSM 9787</strain>
    </source>
</reference>
<evidence type="ECO:0000313" key="1">
    <source>
        <dbReference type="EMBL" id="SOC13091.1"/>
    </source>
</evidence>
<dbReference type="RefSeq" id="WP_090394050.1">
    <property type="nucleotide sequence ID" value="NZ_OBMR01000011.1"/>
</dbReference>
<proteinExistence type="predicted"/>
<protein>
    <submittedName>
        <fullName evidence="1">Uncharacterized protein</fullName>
    </submittedName>
</protein>
<organism evidence="1 2">
    <name type="scientific">Pseudobutyrivibrio ruminis DSM 9787</name>
    <dbReference type="NCBI Taxonomy" id="1123011"/>
    <lineage>
        <taxon>Bacteria</taxon>
        <taxon>Bacillati</taxon>
        <taxon>Bacillota</taxon>
        <taxon>Clostridia</taxon>
        <taxon>Lachnospirales</taxon>
        <taxon>Lachnospiraceae</taxon>
        <taxon>Pseudobutyrivibrio</taxon>
    </lineage>
</organism>
<accession>A0A285T1N6</accession>
<evidence type="ECO:0000313" key="2">
    <source>
        <dbReference type="Proteomes" id="UP000219563"/>
    </source>
</evidence>
<dbReference type="EMBL" id="OBMR01000011">
    <property type="protein sequence ID" value="SOC13091.1"/>
    <property type="molecule type" value="Genomic_DNA"/>
</dbReference>
<gene>
    <name evidence="1" type="ORF">SAMN02910411_0104</name>
</gene>
<sequence>MTKLEELHSKMVQVHDKAQSLFEMDNVPSMLKNEYRNKVSQYDNMFDSIETMKGLTSKEDTLENLINQQIEILNVRIKWELDWAKRVIERL</sequence>
<dbReference type="AlphaFoldDB" id="A0A285T1N6"/>
<dbReference type="Proteomes" id="UP000219563">
    <property type="component" value="Unassembled WGS sequence"/>
</dbReference>